<proteinExistence type="predicted"/>
<gene>
    <name evidence="1" type="ORF">RUA8715_03327</name>
</gene>
<evidence type="ECO:0000313" key="2">
    <source>
        <dbReference type="Proteomes" id="UP000202485"/>
    </source>
</evidence>
<dbReference type="AlphaFoldDB" id="A0A238KZL1"/>
<organism evidence="1 2">
    <name type="scientific">Ruegeria arenilitoris</name>
    <dbReference type="NCBI Taxonomy" id="1173585"/>
    <lineage>
        <taxon>Bacteria</taxon>
        <taxon>Pseudomonadati</taxon>
        <taxon>Pseudomonadota</taxon>
        <taxon>Alphaproteobacteria</taxon>
        <taxon>Rhodobacterales</taxon>
        <taxon>Roseobacteraceae</taxon>
        <taxon>Ruegeria</taxon>
    </lineage>
</organism>
<keyword evidence="2" id="KW-1185">Reference proteome</keyword>
<sequence length="119" mass="12937">MNIEKEIEKVGAPATTITSQDMDCETAALLRAVIRPLFAGAASWAGLADTLREKGYRLAFQSGRMCLMDRATGTRLCGLRFLDIELKDLVRRMGRPVVVARGDRADGELLRARPATGGS</sequence>
<protein>
    <submittedName>
        <fullName evidence="1">Uncharacterized protein</fullName>
    </submittedName>
</protein>
<evidence type="ECO:0000313" key="1">
    <source>
        <dbReference type="EMBL" id="SMX48118.1"/>
    </source>
</evidence>
<name>A0A238KZL1_9RHOB</name>
<dbReference type="RefSeq" id="WP_093964797.1">
    <property type="nucleotide sequence ID" value="NZ_FXYG01000004.1"/>
</dbReference>
<accession>A0A238KZL1</accession>
<dbReference type="Proteomes" id="UP000202485">
    <property type="component" value="Unassembled WGS sequence"/>
</dbReference>
<dbReference type="OrthoDB" id="7866873at2"/>
<dbReference type="GeneID" id="57465959"/>
<dbReference type="EMBL" id="FXYG01000004">
    <property type="protein sequence ID" value="SMX48118.1"/>
    <property type="molecule type" value="Genomic_DNA"/>
</dbReference>
<reference evidence="2" key="1">
    <citation type="submission" date="2017-05" db="EMBL/GenBank/DDBJ databases">
        <authorList>
            <person name="Rodrigo-Torres L."/>
            <person name="Arahal R. D."/>
            <person name="Lucena T."/>
        </authorList>
    </citation>
    <scope>NUCLEOTIDE SEQUENCE [LARGE SCALE GENOMIC DNA]</scope>
    <source>
        <strain evidence="2">CECT 8715</strain>
    </source>
</reference>